<reference evidence="1" key="1">
    <citation type="submission" date="2019-12" db="EMBL/GenBank/DDBJ databases">
        <title>Genome sequencing and annotation of Brassica cretica.</title>
        <authorList>
            <person name="Studholme D.J."/>
            <person name="Sarris P.F."/>
        </authorList>
    </citation>
    <scope>NUCLEOTIDE SEQUENCE</scope>
    <source>
        <strain evidence="1">PFS-102/07</strain>
        <tissue evidence="1">Leaf</tissue>
    </source>
</reference>
<protein>
    <submittedName>
        <fullName evidence="1">Uncharacterized protein</fullName>
    </submittedName>
</protein>
<gene>
    <name evidence="1" type="ORF">F2Q70_00015352</name>
</gene>
<organism evidence="1">
    <name type="scientific">Brassica cretica</name>
    <name type="common">Mustard</name>
    <dbReference type="NCBI Taxonomy" id="69181"/>
    <lineage>
        <taxon>Eukaryota</taxon>
        <taxon>Viridiplantae</taxon>
        <taxon>Streptophyta</taxon>
        <taxon>Embryophyta</taxon>
        <taxon>Tracheophyta</taxon>
        <taxon>Spermatophyta</taxon>
        <taxon>Magnoliopsida</taxon>
        <taxon>eudicotyledons</taxon>
        <taxon>Gunneridae</taxon>
        <taxon>Pentapetalae</taxon>
        <taxon>rosids</taxon>
        <taxon>malvids</taxon>
        <taxon>Brassicales</taxon>
        <taxon>Brassicaceae</taxon>
        <taxon>Brassiceae</taxon>
        <taxon>Brassica</taxon>
    </lineage>
</organism>
<dbReference type="EMBL" id="QGKY02001250">
    <property type="protein sequence ID" value="KAF2563588.1"/>
    <property type="molecule type" value="Genomic_DNA"/>
</dbReference>
<proteinExistence type="predicted"/>
<dbReference type="AlphaFoldDB" id="A0A8S9I1Y1"/>
<name>A0A8S9I1Y1_BRACR</name>
<sequence length="65" mass="7448">MFASRLQIARGFMTSLRQVVPHLEQVAPLLESCRREVELRAGASPRCKRSCCLRFVWSGCRRSLP</sequence>
<accession>A0A8S9I1Y1</accession>
<comment type="caution">
    <text evidence="1">The sequence shown here is derived from an EMBL/GenBank/DDBJ whole genome shotgun (WGS) entry which is preliminary data.</text>
</comment>
<evidence type="ECO:0000313" key="1">
    <source>
        <dbReference type="EMBL" id="KAF2563588.1"/>
    </source>
</evidence>